<dbReference type="RefSeq" id="WP_177504231.1">
    <property type="nucleotide sequence ID" value="NZ_JACSNR010000001.1"/>
</dbReference>
<proteinExistence type="predicted"/>
<keyword evidence="2" id="KW-1185">Reference proteome</keyword>
<evidence type="ECO:0000313" key="2">
    <source>
        <dbReference type="Proteomes" id="UP000724149"/>
    </source>
</evidence>
<organism evidence="1 2">
    <name type="scientific">Hydrogenoanaerobacterium saccharovorans</name>
    <dbReference type="NCBI Taxonomy" id="474960"/>
    <lineage>
        <taxon>Bacteria</taxon>
        <taxon>Bacillati</taxon>
        <taxon>Bacillota</taxon>
        <taxon>Clostridia</taxon>
        <taxon>Eubacteriales</taxon>
        <taxon>Oscillospiraceae</taxon>
        <taxon>Hydrogenoanaerobacterium</taxon>
    </lineage>
</organism>
<dbReference type="Pfam" id="PF13376">
    <property type="entry name" value="OmdA"/>
    <property type="match status" value="1"/>
</dbReference>
<dbReference type="Proteomes" id="UP000724149">
    <property type="component" value="Unassembled WGS sequence"/>
</dbReference>
<gene>
    <name evidence="1" type="ORF">H9X81_00485</name>
</gene>
<sequence length="88" mass="10238">MDYQQFYGKYGPESRVHDRMEGFGMPMPLLSRIQATPGSWEFFAQLSPQLQNRMAGYVRAAHSPEEQQWRIEQVCEALKARDGSAQWQ</sequence>
<accession>A0ABS2GI64</accession>
<protein>
    <submittedName>
        <fullName evidence="1">YdeI/OmpD-associated family protein</fullName>
    </submittedName>
</protein>
<evidence type="ECO:0000313" key="1">
    <source>
        <dbReference type="EMBL" id="MBM6922170.1"/>
    </source>
</evidence>
<dbReference type="EMBL" id="JACSNR010000001">
    <property type="protein sequence ID" value="MBM6922170.1"/>
    <property type="molecule type" value="Genomic_DNA"/>
</dbReference>
<comment type="caution">
    <text evidence="1">The sequence shown here is derived from an EMBL/GenBank/DDBJ whole genome shotgun (WGS) entry which is preliminary data.</text>
</comment>
<name>A0ABS2GI64_9FIRM</name>
<reference evidence="1 2" key="1">
    <citation type="journal article" date="2021" name="Sci. Rep.">
        <title>The distribution of antibiotic resistance genes in chicken gut microbiota commensals.</title>
        <authorList>
            <person name="Juricova H."/>
            <person name="Matiasovicova J."/>
            <person name="Kubasova T."/>
            <person name="Cejkova D."/>
            <person name="Rychlik I."/>
        </authorList>
    </citation>
    <scope>NUCLEOTIDE SEQUENCE [LARGE SCALE GENOMIC DNA]</scope>
    <source>
        <strain evidence="1 2">An564</strain>
    </source>
</reference>